<keyword evidence="5 8" id="KW-0812">Transmembrane</keyword>
<dbReference type="InterPro" id="IPR036259">
    <property type="entry name" value="MFS_trans_sf"/>
</dbReference>
<keyword evidence="11" id="KW-1185">Reference proteome</keyword>
<keyword evidence="3" id="KW-0813">Transport</keyword>
<dbReference type="EMBL" id="BJZQ01000001">
    <property type="protein sequence ID" value="GEO87844.1"/>
    <property type="molecule type" value="Genomic_DNA"/>
</dbReference>
<dbReference type="PROSITE" id="PS50850">
    <property type="entry name" value="MFS"/>
    <property type="match status" value="1"/>
</dbReference>
<evidence type="ECO:0000256" key="6">
    <source>
        <dbReference type="ARBA" id="ARBA00022989"/>
    </source>
</evidence>
<feature type="transmembrane region" description="Helical" evidence="8">
    <location>
        <begin position="237"/>
        <end position="254"/>
    </location>
</feature>
<evidence type="ECO:0000256" key="7">
    <source>
        <dbReference type="ARBA" id="ARBA00023136"/>
    </source>
</evidence>
<dbReference type="Gene3D" id="1.20.1250.20">
    <property type="entry name" value="MFS general substrate transporter like domains"/>
    <property type="match status" value="1"/>
</dbReference>
<feature type="transmembrane region" description="Helical" evidence="8">
    <location>
        <begin position="54"/>
        <end position="72"/>
    </location>
</feature>
<dbReference type="CDD" id="cd17502">
    <property type="entry name" value="MFS_Azr1_MDR_like"/>
    <property type="match status" value="1"/>
</dbReference>
<dbReference type="SUPFAM" id="SSF103473">
    <property type="entry name" value="MFS general substrate transporter"/>
    <property type="match status" value="1"/>
</dbReference>
<dbReference type="Gene3D" id="1.20.1720.10">
    <property type="entry name" value="Multidrug resistance protein D"/>
    <property type="match status" value="1"/>
</dbReference>
<dbReference type="NCBIfam" id="TIGR00711">
    <property type="entry name" value="efflux_EmrB"/>
    <property type="match status" value="1"/>
</dbReference>
<feature type="transmembrane region" description="Helical" evidence="8">
    <location>
        <begin position="109"/>
        <end position="130"/>
    </location>
</feature>
<proteinExistence type="inferred from homology"/>
<gene>
    <name evidence="10" type="ORF">AFL01nite_01710</name>
</gene>
<feature type="transmembrane region" description="Helical" evidence="8">
    <location>
        <begin position="172"/>
        <end position="192"/>
    </location>
</feature>
<keyword evidence="4" id="KW-1003">Cell membrane</keyword>
<feature type="transmembrane region" description="Helical" evidence="8">
    <location>
        <begin position="306"/>
        <end position="327"/>
    </location>
</feature>
<dbReference type="Pfam" id="PF07690">
    <property type="entry name" value="MFS_1"/>
    <property type="match status" value="1"/>
</dbReference>
<name>A0A512HQW1_9ACTN</name>
<evidence type="ECO:0000256" key="4">
    <source>
        <dbReference type="ARBA" id="ARBA00022475"/>
    </source>
</evidence>
<evidence type="ECO:0000256" key="2">
    <source>
        <dbReference type="ARBA" id="ARBA00007520"/>
    </source>
</evidence>
<feature type="transmembrane region" description="Helical" evidence="8">
    <location>
        <begin position="84"/>
        <end position="103"/>
    </location>
</feature>
<protein>
    <submittedName>
        <fullName evidence="10">MFS transporter</fullName>
    </submittedName>
</protein>
<dbReference type="InterPro" id="IPR020846">
    <property type="entry name" value="MFS_dom"/>
</dbReference>
<dbReference type="Proteomes" id="UP000321769">
    <property type="component" value="Unassembled WGS sequence"/>
</dbReference>
<dbReference type="GO" id="GO:0022857">
    <property type="term" value="F:transmembrane transporter activity"/>
    <property type="evidence" value="ECO:0007669"/>
    <property type="project" value="InterPro"/>
</dbReference>
<reference evidence="10 11" key="1">
    <citation type="submission" date="2019-07" db="EMBL/GenBank/DDBJ databases">
        <title>Whole genome shotgun sequence of Aeromicrobium flavum NBRC 107625.</title>
        <authorList>
            <person name="Hosoyama A."/>
            <person name="Uohara A."/>
            <person name="Ohji S."/>
            <person name="Ichikawa N."/>
        </authorList>
    </citation>
    <scope>NUCLEOTIDE SEQUENCE [LARGE SCALE GENOMIC DNA]</scope>
    <source>
        <strain evidence="10 11">NBRC 107625</strain>
    </source>
</reference>
<feature type="transmembrane region" description="Helical" evidence="8">
    <location>
        <begin position="204"/>
        <end position="225"/>
    </location>
</feature>
<accession>A0A512HQW1</accession>
<dbReference type="OrthoDB" id="9812221at2"/>
<evidence type="ECO:0000256" key="1">
    <source>
        <dbReference type="ARBA" id="ARBA00004651"/>
    </source>
</evidence>
<keyword evidence="7 8" id="KW-0472">Membrane</keyword>
<keyword evidence="6 8" id="KW-1133">Transmembrane helix</keyword>
<dbReference type="AlphaFoldDB" id="A0A512HQW1"/>
<comment type="similarity">
    <text evidence="2">Belongs to the major facilitator superfamily. TCR/Tet family.</text>
</comment>
<feature type="transmembrane region" description="Helical" evidence="8">
    <location>
        <begin position="142"/>
        <end position="160"/>
    </location>
</feature>
<feature type="transmembrane region" description="Helical" evidence="8">
    <location>
        <begin position="339"/>
        <end position="358"/>
    </location>
</feature>
<dbReference type="PRINTS" id="PR01036">
    <property type="entry name" value="TCRTETB"/>
</dbReference>
<organism evidence="10 11">
    <name type="scientific">Aeromicrobium flavum</name>
    <dbReference type="NCBI Taxonomy" id="416568"/>
    <lineage>
        <taxon>Bacteria</taxon>
        <taxon>Bacillati</taxon>
        <taxon>Actinomycetota</taxon>
        <taxon>Actinomycetes</taxon>
        <taxon>Propionibacteriales</taxon>
        <taxon>Nocardioidaceae</taxon>
        <taxon>Aeromicrobium</taxon>
    </lineage>
</organism>
<dbReference type="GO" id="GO:0005886">
    <property type="term" value="C:plasma membrane"/>
    <property type="evidence" value="ECO:0007669"/>
    <property type="project" value="UniProtKB-SubCell"/>
</dbReference>
<sequence length="528" mass="55571">MTTAAPTPDLHQKRTIRLVFAALMLVMLLASLSQTVLSTALPTIVGSLDGADHIAWVMTAYLLGMTVTMPMYGRLGDRLGRKPLLLLAITLFTIGSLVGAIAQDMNVLIAGRAIQGLGGGGLMVLSQAAIADVVPARERGKYMGILGAVFGLSSVAGPLLGGWFTEGPGWRWTFWINVPLGVIAFVAVVMLLAKPALERAQARVDYLGMALLAIATSALILGATWGGHQYDWDSPQIIGLGIVTVVGAIAFVLAERVAQEPVIPLALFRDRNFNLTTVGVIILGVAMFGSLSYLPTYLQMSVGVDATHAGLMMIPMMGGMLITSITVGQAVSRTGRYRWFPIAGAVVTGAGLFCLSTIDIGDSRWIIEGSLLVLGIGIGLGMQILTLIVQNSFSHQIVGTATAANNFFRQVGGTLGAAAVGSIFTSRLTETLATELPSTGRSGSGSSSLTPDAVAQLPQELHDIVVGAYNEALMPIFLWIAPLTLVSAAVLWFVHEKPLKHTIEAAKKDESLGEHTLDAAEAMSGAER</sequence>
<feature type="transmembrane region" description="Helical" evidence="8">
    <location>
        <begin position="476"/>
        <end position="494"/>
    </location>
</feature>
<evidence type="ECO:0000256" key="8">
    <source>
        <dbReference type="SAM" id="Phobius"/>
    </source>
</evidence>
<dbReference type="InterPro" id="IPR004638">
    <property type="entry name" value="EmrB-like"/>
</dbReference>
<evidence type="ECO:0000313" key="11">
    <source>
        <dbReference type="Proteomes" id="UP000321769"/>
    </source>
</evidence>
<comment type="subcellular location">
    <subcellularLocation>
        <location evidence="1">Cell membrane</location>
        <topology evidence="1">Multi-pass membrane protein</topology>
    </subcellularLocation>
</comment>
<dbReference type="RefSeq" id="WP_146825200.1">
    <property type="nucleotide sequence ID" value="NZ_BAAAYQ010000001.1"/>
</dbReference>
<feature type="transmembrane region" description="Helical" evidence="8">
    <location>
        <begin position="370"/>
        <end position="389"/>
    </location>
</feature>
<dbReference type="FunFam" id="1.20.1720.10:FF:000004">
    <property type="entry name" value="EmrB/QacA family drug resistance transporter"/>
    <property type="match status" value="1"/>
</dbReference>
<feature type="domain" description="Major facilitator superfamily (MFS) profile" evidence="9">
    <location>
        <begin position="19"/>
        <end position="499"/>
    </location>
</feature>
<dbReference type="InterPro" id="IPR011701">
    <property type="entry name" value="MFS"/>
</dbReference>
<comment type="caution">
    <text evidence="10">The sequence shown here is derived from an EMBL/GenBank/DDBJ whole genome shotgun (WGS) entry which is preliminary data.</text>
</comment>
<dbReference type="PANTHER" id="PTHR23501">
    <property type="entry name" value="MAJOR FACILITATOR SUPERFAMILY"/>
    <property type="match status" value="1"/>
</dbReference>
<evidence type="ECO:0000256" key="3">
    <source>
        <dbReference type="ARBA" id="ARBA00022448"/>
    </source>
</evidence>
<dbReference type="PANTHER" id="PTHR23501:SF197">
    <property type="entry name" value="COMD"/>
    <property type="match status" value="1"/>
</dbReference>
<evidence type="ECO:0000313" key="10">
    <source>
        <dbReference type="EMBL" id="GEO87844.1"/>
    </source>
</evidence>
<evidence type="ECO:0000259" key="9">
    <source>
        <dbReference type="PROSITE" id="PS50850"/>
    </source>
</evidence>
<feature type="transmembrane region" description="Helical" evidence="8">
    <location>
        <begin position="275"/>
        <end position="294"/>
    </location>
</feature>
<evidence type="ECO:0000256" key="5">
    <source>
        <dbReference type="ARBA" id="ARBA00022692"/>
    </source>
</evidence>